<feature type="transmembrane region" description="Helical" evidence="7">
    <location>
        <begin position="181"/>
        <end position="211"/>
    </location>
</feature>
<dbReference type="Pfam" id="PF06750">
    <property type="entry name" value="A24_N_bact"/>
    <property type="match status" value="1"/>
</dbReference>
<keyword evidence="5 7" id="KW-1133">Transmembrane helix</keyword>
<name>A0A9D9DX96_9FIRM</name>
<dbReference type="InterPro" id="IPR000045">
    <property type="entry name" value="Prepilin_IV_endopep_pep"/>
</dbReference>
<gene>
    <name evidence="10" type="ORF">IAC55_00780</name>
</gene>
<feature type="domain" description="Prepilin peptidase A24 N-terminal" evidence="9">
    <location>
        <begin position="6"/>
        <end position="88"/>
    </location>
</feature>
<feature type="transmembrane region" description="Helical" evidence="7">
    <location>
        <begin position="96"/>
        <end position="113"/>
    </location>
</feature>
<dbReference type="InterPro" id="IPR050882">
    <property type="entry name" value="Prepilin_peptidase/N-MTase"/>
</dbReference>
<accession>A0A9D9DX96</accession>
<feature type="transmembrane region" description="Helical" evidence="7">
    <location>
        <begin position="150"/>
        <end position="169"/>
    </location>
</feature>
<protein>
    <submittedName>
        <fullName evidence="10">Prepilin peptidase</fullName>
    </submittedName>
</protein>
<dbReference type="AlphaFoldDB" id="A0A9D9DX96"/>
<evidence type="ECO:0000256" key="7">
    <source>
        <dbReference type="SAM" id="Phobius"/>
    </source>
</evidence>
<evidence type="ECO:0000256" key="6">
    <source>
        <dbReference type="ARBA" id="ARBA00023136"/>
    </source>
</evidence>
<dbReference type="GO" id="GO:0006465">
    <property type="term" value="P:signal peptide processing"/>
    <property type="evidence" value="ECO:0007669"/>
    <property type="project" value="TreeGrafter"/>
</dbReference>
<evidence type="ECO:0000256" key="2">
    <source>
        <dbReference type="ARBA" id="ARBA00005801"/>
    </source>
</evidence>
<dbReference type="Gene3D" id="1.20.120.1220">
    <property type="match status" value="1"/>
</dbReference>
<keyword evidence="6 7" id="KW-0472">Membrane</keyword>
<evidence type="ECO:0000256" key="1">
    <source>
        <dbReference type="ARBA" id="ARBA00004651"/>
    </source>
</evidence>
<dbReference type="PANTHER" id="PTHR30487:SF0">
    <property type="entry name" value="PREPILIN LEADER PEPTIDASE_N-METHYLTRANSFERASE-RELATED"/>
    <property type="match status" value="1"/>
</dbReference>
<evidence type="ECO:0000259" key="8">
    <source>
        <dbReference type="Pfam" id="PF01478"/>
    </source>
</evidence>
<reference evidence="10" key="2">
    <citation type="journal article" date="2021" name="PeerJ">
        <title>Extensive microbial diversity within the chicken gut microbiome revealed by metagenomics and culture.</title>
        <authorList>
            <person name="Gilroy R."/>
            <person name="Ravi A."/>
            <person name="Getino M."/>
            <person name="Pursley I."/>
            <person name="Horton D.L."/>
            <person name="Alikhan N.F."/>
            <person name="Baker D."/>
            <person name="Gharbi K."/>
            <person name="Hall N."/>
            <person name="Watson M."/>
            <person name="Adriaenssens E.M."/>
            <person name="Foster-Nyarko E."/>
            <person name="Jarju S."/>
            <person name="Secka A."/>
            <person name="Antonio M."/>
            <person name="Oren A."/>
            <person name="Chaudhuri R.R."/>
            <person name="La Ragione R."/>
            <person name="Hildebrand F."/>
            <person name="Pallen M.J."/>
        </authorList>
    </citation>
    <scope>NUCLEOTIDE SEQUENCE</scope>
    <source>
        <strain evidence="10">F6-4510</strain>
    </source>
</reference>
<feature type="transmembrane region" description="Helical" evidence="7">
    <location>
        <begin position="223"/>
        <end position="244"/>
    </location>
</feature>
<keyword evidence="4 7" id="KW-0812">Transmembrane</keyword>
<feature type="transmembrane region" description="Helical" evidence="7">
    <location>
        <begin position="43"/>
        <end position="60"/>
    </location>
</feature>
<evidence type="ECO:0000313" key="10">
    <source>
        <dbReference type="EMBL" id="MBO8433840.1"/>
    </source>
</evidence>
<feature type="domain" description="Prepilin type IV endopeptidase peptidase" evidence="8">
    <location>
        <begin position="99"/>
        <end position="209"/>
    </location>
</feature>
<evidence type="ECO:0000256" key="5">
    <source>
        <dbReference type="ARBA" id="ARBA00022989"/>
    </source>
</evidence>
<sequence>MFVSLLFGVVFGSFLNCVAYRLVRGENPFKGRSHCTSCGHTLGLLDLIPLFSYVILKGRCRYCKAKFSKRYFLTELFMGVVFATTVYKYGISLFTLQYIILFCILFLISLIDIETYEIPNVFLVLAIINWAVFLPFLDSPLFYISRGLKGAVAIGGGIFILSLIMDILLKKESMGGGDIKLFFVLGLYLGIPLGLLNLIISCFVGLFIIFIMKQNKIPFGPAISIATWITLICGSEIISWYLGLFL</sequence>
<organism evidence="10 11">
    <name type="scientific">Candidatus Fimicola merdigallinarum</name>
    <dbReference type="NCBI Taxonomy" id="2840819"/>
    <lineage>
        <taxon>Bacteria</taxon>
        <taxon>Bacillati</taxon>
        <taxon>Bacillota</taxon>
        <taxon>Clostridia</taxon>
        <taxon>Lachnospirales</taxon>
        <taxon>Lachnospiraceae</taxon>
        <taxon>Lachnospiraceae incertae sedis</taxon>
        <taxon>Candidatus Fimicola</taxon>
    </lineage>
</organism>
<dbReference type="PANTHER" id="PTHR30487">
    <property type="entry name" value="TYPE 4 PREPILIN-LIKE PROTEINS LEADER PEPTIDE-PROCESSING ENZYME"/>
    <property type="match status" value="1"/>
</dbReference>
<dbReference type="GO" id="GO:0005886">
    <property type="term" value="C:plasma membrane"/>
    <property type="evidence" value="ECO:0007669"/>
    <property type="project" value="UniProtKB-SubCell"/>
</dbReference>
<dbReference type="InterPro" id="IPR010627">
    <property type="entry name" value="Prepilin_pept_A24_N"/>
</dbReference>
<feature type="transmembrane region" description="Helical" evidence="7">
    <location>
        <begin position="120"/>
        <end position="144"/>
    </location>
</feature>
<keyword evidence="3" id="KW-1003">Cell membrane</keyword>
<evidence type="ECO:0000256" key="3">
    <source>
        <dbReference type="ARBA" id="ARBA00022475"/>
    </source>
</evidence>
<proteinExistence type="inferred from homology"/>
<evidence type="ECO:0000256" key="4">
    <source>
        <dbReference type="ARBA" id="ARBA00022692"/>
    </source>
</evidence>
<dbReference type="Pfam" id="PF01478">
    <property type="entry name" value="Peptidase_A24"/>
    <property type="match status" value="1"/>
</dbReference>
<evidence type="ECO:0000259" key="9">
    <source>
        <dbReference type="Pfam" id="PF06750"/>
    </source>
</evidence>
<dbReference type="GO" id="GO:0004190">
    <property type="term" value="F:aspartic-type endopeptidase activity"/>
    <property type="evidence" value="ECO:0007669"/>
    <property type="project" value="InterPro"/>
</dbReference>
<comment type="similarity">
    <text evidence="2">Belongs to the peptidase A24 family.</text>
</comment>
<dbReference type="EMBL" id="JADIMX010000017">
    <property type="protein sequence ID" value="MBO8433840.1"/>
    <property type="molecule type" value="Genomic_DNA"/>
</dbReference>
<dbReference type="Proteomes" id="UP000823611">
    <property type="component" value="Unassembled WGS sequence"/>
</dbReference>
<evidence type="ECO:0000313" key="11">
    <source>
        <dbReference type="Proteomes" id="UP000823611"/>
    </source>
</evidence>
<reference evidence="10" key="1">
    <citation type="submission" date="2020-10" db="EMBL/GenBank/DDBJ databases">
        <authorList>
            <person name="Gilroy R."/>
        </authorList>
    </citation>
    <scope>NUCLEOTIDE SEQUENCE</scope>
    <source>
        <strain evidence="10">F6-4510</strain>
    </source>
</reference>
<comment type="subcellular location">
    <subcellularLocation>
        <location evidence="1">Cell membrane</location>
        <topology evidence="1">Multi-pass membrane protein</topology>
    </subcellularLocation>
</comment>
<comment type="caution">
    <text evidence="10">The sequence shown here is derived from an EMBL/GenBank/DDBJ whole genome shotgun (WGS) entry which is preliminary data.</text>
</comment>